<evidence type="ECO:0000313" key="4">
    <source>
        <dbReference type="Proteomes" id="UP000254236"/>
    </source>
</evidence>
<organism evidence="3 5">
    <name type="scientific">Brachybacterium saurashtrense</name>
    <dbReference type="NCBI Taxonomy" id="556288"/>
    <lineage>
        <taxon>Bacteria</taxon>
        <taxon>Bacillati</taxon>
        <taxon>Actinomycetota</taxon>
        <taxon>Actinomycetes</taxon>
        <taxon>Micrococcales</taxon>
        <taxon>Dermabacteraceae</taxon>
        <taxon>Brachybacterium</taxon>
    </lineage>
</organism>
<evidence type="ECO:0000313" key="3">
    <source>
        <dbReference type="EMBL" id="RRR23933.1"/>
    </source>
</evidence>
<dbReference type="OrthoDB" id="4792984at2"/>
<gene>
    <name evidence="2" type="ORF">DWV08_11625</name>
    <name evidence="3" type="ORF">DXU92_03375</name>
</gene>
<dbReference type="RefSeq" id="WP_115413943.1">
    <property type="nucleotide sequence ID" value="NZ_CP031356.1"/>
</dbReference>
<feature type="transmembrane region" description="Helical" evidence="1">
    <location>
        <begin position="14"/>
        <end position="35"/>
    </location>
</feature>
<dbReference type="EMBL" id="QSWH01000002">
    <property type="protein sequence ID" value="RRR23933.1"/>
    <property type="molecule type" value="Genomic_DNA"/>
</dbReference>
<keyword evidence="1" id="KW-0812">Transmembrane</keyword>
<protein>
    <submittedName>
        <fullName evidence="3">Uncharacterized protein</fullName>
    </submittedName>
</protein>
<keyword evidence="4" id="KW-1185">Reference proteome</keyword>
<evidence type="ECO:0000256" key="1">
    <source>
        <dbReference type="SAM" id="Phobius"/>
    </source>
</evidence>
<accession>A0A345YQJ1</accession>
<dbReference type="AlphaFoldDB" id="A0A345YQJ1"/>
<keyword evidence="1" id="KW-1133">Transmembrane helix</keyword>
<evidence type="ECO:0000313" key="2">
    <source>
        <dbReference type="EMBL" id="AXK46193.1"/>
    </source>
</evidence>
<name>A0A345YQJ1_9MICO</name>
<dbReference type="Proteomes" id="UP000282185">
    <property type="component" value="Unassembled WGS sequence"/>
</dbReference>
<reference evidence="3 5" key="2">
    <citation type="submission" date="2018-08" db="EMBL/GenBank/DDBJ databases">
        <title>Brachybacterium saurashtrense DSM 23186.</title>
        <authorList>
            <person name="Li Y."/>
        </authorList>
    </citation>
    <scope>NUCLEOTIDE SEQUENCE [LARGE SCALE GENOMIC DNA]</scope>
    <source>
        <strain evidence="3 5">DSM 23186</strain>
    </source>
</reference>
<evidence type="ECO:0000313" key="5">
    <source>
        <dbReference type="Proteomes" id="UP000282185"/>
    </source>
</evidence>
<dbReference type="Proteomes" id="UP000254236">
    <property type="component" value="Chromosome"/>
</dbReference>
<proteinExistence type="predicted"/>
<dbReference type="EMBL" id="CP031356">
    <property type="protein sequence ID" value="AXK46193.1"/>
    <property type="molecule type" value="Genomic_DNA"/>
</dbReference>
<keyword evidence="1" id="KW-0472">Membrane</keyword>
<reference evidence="2 4" key="1">
    <citation type="submission" date="2018-07" db="EMBL/GenBank/DDBJ databases">
        <title>Brachybacterium saurashtrense DSM 23186 genome sequence.</title>
        <authorList>
            <person name="Guo L."/>
        </authorList>
    </citation>
    <scope>NUCLEOTIDE SEQUENCE [LARGE SCALE GENOMIC DNA]</scope>
    <source>
        <strain evidence="2 4">DSM 23186</strain>
    </source>
</reference>
<dbReference type="KEGG" id="bsau:DWV08_11625"/>
<sequence length="352" mass="36843">MSDLDTRTAPRRRFWLIVGSALILAFAVLSVVAVVRGSWTGEHVDGSGTSTATPAATAPLPEAQAPYSRIDDVTLTVPEEARFATGSFWGQPGEIYLVTMDLQSMKPEGSGGRSMYLGVTLSCSPQAGGPGISVGGTQNMLTGETTGYANQGLVTVPEGGAIDCSIKVSAPYGDVASNGTTFAIDATWRAESVDGEAVAADEEQLPRTLAAEDDGAVVLTAQLPLAPGDRTVRGLASLHLTTCTGVNGSREDGRAWCTERSLDESGSTVQVELRTDVLDADGEVCETLGTETTQPDSIDIYRHHRLLSLDVAEEVPAQRCGPTVRVTARVFNDGPAPLVVHRSNSSLVVVGL</sequence>